<feature type="compositionally biased region" description="Pro residues" evidence="1">
    <location>
        <begin position="456"/>
        <end position="475"/>
    </location>
</feature>
<evidence type="ECO:0000313" key="3">
    <source>
        <dbReference type="EMBL" id="KAK9502757.1"/>
    </source>
</evidence>
<dbReference type="InterPro" id="IPR040467">
    <property type="entry name" value="CCDC66_dom"/>
</dbReference>
<reference evidence="3 4" key="1">
    <citation type="submission" date="2022-12" db="EMBL/GenBank/DDBJ databases">
        <title>Chromosome-level genome assembly of true bugs.</title>
        <authorList>
            <person name="Ma L."/>
            <person name="Li H."/>
        </authorList>
    </citation>
    <scope>NUCLEOTIDE SEQUENCE [LARGE SCALE GENOMIC DNA]</scope>
    <source>
        <strain evidence="3">Lab_2022b</strain>
    </source>
</reference>
<dbReference type="Pfam" id="PF15236">
    <property type="entry name" value="CCDC66"/>
    <property type="match status" value="1"/>
</dbReference>
<sequence length="734" mass="83590">MPRFGDTNMKTQRIKYQYRSSDERESYKIYKIGWKSYRSQFRSSLELKTYHQQNPQETDAQDHSHGTARRRTPSLPPINTNYEFIVQEDEGREGDTSGYASDNAGNEYNLGETWTKQNNNWPLPNFSNRKTPESVSSCSGREEQRARWGDRGVGVGHLWAASPHMPQAPLPQIDRATPSWLHRGLMQEPAQVLVISHEDNYSTSQDMSRSCETLVSAEEFHKSFLRGQNTPIDPHCLAERERKRQKAIEQQNAIKKQLEEKERKKREEQERLLREERLEEERLRRHQELERQRLEEEQRRAKEKEEKEERIAKAMREAIELAERTAREEKAKARRRHISERRPPTPRPVVKTVTVTSNVVTNNENSEQEVINNSEIKENNNNNITTTTATTVAAAPVSNVNEAATLFDVSNQENMSIQELRDNEKQEEPQQNPSTEIVKRPSTPDLQQVAITVSTEPPPPSPPPPPSSCKPPEPAITPVLMLSPRGASTPKTGLLHSPSAIIPLTLAIEELALEPGEIEVSRLGVLASPPGRVLTPSKFRSNVKREQSTQTDQSSSNKLRRERRSTRLEDRPKWGVNIPQIQYIKASDRDPHRRACRSRGRPQVDTEDSRSPSPLNNSKSSFTSFSPLNRSSGSVKSQNKTTRGVGTPRIIQILPHGGQVRKSSAGRKYLTIKGHTRTVNRPNNVLPKRPDLSELITVKEVLSQLTALKNGLNMKQKEWEITRSPTPYSEMSSK</sequence>
<dbReference type="InterPro" id="IPR039183">
    <property type="entry name" value="CCD66"/>
</dbReference>
<dbReference type="PANTHER" id="PTHR22736">
    <property type="entry name" value="COILED-COIL DOMAIN-CONTAINING PROTEIN 66"/>
    <property type="match status" value="1"/>
</dbReference>
<feature type="compositionally biased region" description="Polar residues" evidence="1">
    <location>
        <begin position="98"/>
        <end position="139"/>
    </location>
</feature>
<proteinExistence type="predicted"/>
<dbReference type="EMBL" id="JAPXFL010000008">
    <property type="protein sequence ID" value="KAK9502757.1"/>
    <property type="molecule type" value="Genomic_DNA"/>
</dbReference>
<comment type="caution">
    <text evidence="3">The sequence shown here is derived from an EMBL/GenBank/DDBJ whole genome shotgun (WGS) entry which is preliminary data.</text>
</comment>
<evidence type="ECO:0000259" key="2">
    <source>
        <dbReference type="Pfam" id="PF15236"/>
    </source>
</evidence>
<dbReference type="AlphaFoldDB" id="A0AAW1CWR5"/>
<accession>A0AAW1CWR5</accession>
<feature type="compositionally biased region" description="Polar residues" evidence="1">
    <location>
        <begin position="548"/>
        <end position="557"/>
    </location>
</feature>
<dbReference type="PANTHER" id="PTHR22736:SF2">
    <property type="entry name" value="COILED-COIL DOMAIN-CONTAINING PROTEIN 66"/>
    <property type="match status" value="1"/>
</dbReference>
<feature type="region of interest" description="Disordered" evidence="1">
    <location>
        <begin position="290"/>
        <end position="310"/>
    </location>
</feature>
<feature type="region of interest" description="Disordered" evidence="1">
    <location>
        <begin position="528"/>
        <end position="647"/>
    </location>
</feature>
<dbReference type="Proteomes" id="UP001461498">
    <property type="component" value="Unassembled WGS sequence"/>
</dbReference>
<keyword evidence="4" id="KW-1185">Reference proteome</keyword>
<evidence type="ECO:0000256" key="1">
    <source>
        <dbReference type="SAM" id="MobiDB-lite"/>
    </source>
</evidence>
<dbReference type="GO" id="GO:0008017">
    <property type="term" value="F:microtubule binding"/>
    <property type="evidence" value="ECO:0007669"/>
    <property type="project" value="TreeGrafter"/>
</dbReference>
<protein>
    <recommendedName>
        <fullName evidence="2">CCDC66 domain-containing protein</fullName>
    </recommendedName>
</protein>
<feature type="compositionally biased region" description="Polar residues" evidence="1">
    <location>
        <begin position="444"/>
        <end position="455"/>
    </location>
</feature>
<name>A0AAW1CWR5_9HEMI</name>
<evidence type="ECO:0000313" key="4">
    <source>
        <dbReference type="Proteomes" id="UP001461498"/>
    </source>
</evidence>
<feature type="domain" description="CCDC66" evidence="2">
    <location>
        <begin position="202"/>
        <end position="341"/>
    </location>
</feature>
<dbReference type="GO" id="GO:0005929">
    <property type="term" value="C:cilium"/>
    <property type="evidence" value="ECO:0007669"/>
    <property type="project" value="TreeGrafter"/>
</dbReference>
<feature type="region of interest" description="Disordered" evidence="1">
    <location>
        <begin position="420"/>
        <end position="479"/>
    </location>
</feature>
<dbReference type="GO" id="GO:0060271">
    <property type="term" value="P:cilium assembly"/>
    <property type="evidence" value="ECO:0007669"/>
    <property type="project" value="TreeGrafter"/>
</dbReference>
<dbReference type="GO" id="GO:0005874">
    <property type="term" value="C:microtubule"/>
    <property type="evidence" value="ECO:0007669"/>
    <property type="project" value="TreeGrafter"/>
</dbReference>
<feature type="compositionally biased region" description="Polar residues" evidence="1">
    <location>
        <begin position="611"/>
        <end position="644"/>
    </location>
</feature>
<gene>
    <name evidence="3" type="ORF">O3M35_011467</name>
</gene>
<organism evidence="3 4">
    <name type="scientific">Rhynocoris fuscipes</name>
    <dbReference type="NCBI Taxonomy" id="488301"/>
    <lineage>
        <taxon>Eukaryota</taxon>
        <taxon>Metazoa</taxon>
        <taxon>Ecdysozoa</taxon>
        <taxon>Arthropoda</taxon>
        <taxon>Hexapoda</taxon>
        <taxon>Insecta</taxon>
        <taxon>Pterygota</taxon>
        <taxon>Neoptera</taxon>
        <taxon>Paraneoptera</taxon>
        <taxon>Hemiptera</taxon>
        <taxon>Heteroptera</taxon>
        <taxon>Panheteroptera</taxon>
        <taxon>Cimicomorpha</taxon>
        <taxon>Reduviidae</taxon>
        <taxon>Harpactorinae</taxon>
        <taxon>Harpactorini</taxon>
        <taxon>Rhynocoris</taxon>
    </lineage>
</organism>
<feature type="region of interest" description="Disordered" evidence="1">
    <location>
        <begin position="51"/>
        <end position="147"/>
    </location>
</feature>